<name>A0A8T0GBI8_CERPU</name>
<evidence type="ECO:0000256" key="1">
    <source>
        <dbReference type="SAM" id="Phobius"/>
    </source>
</evidence>
<sequence length="107" mass="12256">MLNHHLTTMNLPFFLVCTGYLNLATCSYLIPVQQIFGKSSRSNEEISSFPKTNNSLRHAQYLVVNLHSKIHKMKYQMTYEDMSCDGVTTNQMCIVQAGFGSLLYRLQ</sequence>
<dbReference type="Proteomes" id="UP000822688">
    <property type="component" value="Chromosome 12"/>
</dbReference>
<evidence type="ECO:0000313" key="2">
    <source>
        <dbReference type="EMBL" id="KAG0554632.1"/>
    </source>
</evidence>
<keyword evidence="1" id="KW-0472">Membrane</keyword>
<organism evidence="2 3">
    <name type="scientific">Ceratodon purpureus</name>
    <name type="common">Fire moss</name>
    <name type="synonym">Dicranum purpureum</name>
    <dbReference type="NCBI Taxonomy" id="3225"/>
    <lineage>
        <taxon>Eukaryota</taxon>
        <taxon>Viridiplantae</taxon>
        <taxon>Streptophyta</taxon>
        <taxon>Embryophyta</taxon>
        <taxon>Bryophyta</taxon>
        <taxon>Bryophytina</taxon>
        <taxon>Bryopsida</taxon>
        <taxon>Dicranidae</taxon>
        <taxon>Pseudoditrichales</taxon>
        <taxon>Ditrichaceae</taxon>
        <taxon>Ceratodon</taxon>
    </lineage>
</organism>
<feature type="transmembrane region" description="Helical" evidence="1">
    <location>
        <begin position="12"/>
        <end position="31"/>
    </location>
</feature>
<dbReference type="EMBL" id="CM026433">
    <property type="protein sequence ID" value="KAG0554632.1"/>
    <property type="molecule type" value="Genomic_DNA"/>
</dbReference>
<proteinExistence type="predicted"/>
<accession>A0A8T0GBI8</accession>
<protein>
    <submittedName>
        <fullName evidence="2">Uncharacterized protein</fullName>
    </submittedName>
</protein>
<dbReference type="AlphaFoldDB" id="A0A8T0GBI8"/>
<keyword evidence="1" id="KW-0812">Transmembrane</keyword>
<evidence type="ECO:0000313" key="3">
    <source>
        <dbReference type="Proteomes" id="UP000822688"/>
    </source>
</evidence>
<reference evidence="2" key="1">
    <citation type="submission" date="2020-06" db="EMBL/GenBank/DDBJ databases">
        <title>WGS assembly of Ceratodon purpureus strain R40.</title>
        <authorList>
            <person name="Carey S.B."/>
            <person name="Jenkins J."/>
            <person name="Shu S."/>
            <person name="Lovell J.T."/>
            <person name="Sreedasyam A."/>
            <person name="Maumus F."/>
            <person name="Tiley G.P."/>
            <person name="Fernandez-Pozo N."/>
            <person name="Barry K."/>
            <person name="Chen C."/>
            <person name="Wang M."/>
            <person name="Lipzen A."/>
            <person name="Daum C."/>
            <person name="Saski C.A."/>
            <person name="Payton A.C."/>
            <person name="Mcbreen J.C."/>
            <person name="Conrad R.E."/>
            <person name="Kollar L.M."/>
            <person name="Olsson S."/>
            <person name="Huttunen S."/>
            <person name="Landis J.B."/>
            <person name="Wickett N.J."/>
            <person name="Johnson M.G."/>
            <person name="Rensing S.A."/>
            <person name="Grimwood J."/>
            <person name="Schmutz J."/>
            <person name="Mcdaniel S.F."/>
        </authorList>
    </citation>
    <scope>NUCLEOTIDE SEQUENCE</scope>
    <source>
        <strain evidence="2">R40</strain>
    </source>
</reference>
<gene>
    <name evidence="2" type="ORF">KC19_12G106800</name>
</gene>
<keyword evidence="1" id="KW-1133">Transmembrane helix</keyword>
<keyword evidence="3" id="KW-1185">Reference proteome</keyword>
<comment type="caution">
    <text evidence="2">The sequence shown here is derived from an EMBL/GenBank/DDBJ whole genome shotgun (WGS) entry which is preliminary data.</text>
</comment>